<reference evidence="1 2" key="1">
    <citation type="journal article" date="2013" name="BMC Genomics">
        <title>The genome and transcriptome of the pine saprophyte Ophiostoma piceae, and a comparison with the bark beetle-associated pine pathogen Grosmannia clavigera.</title>
        <authorList>
            <person name="Haridas S."/>
            <person name="Wang Y."/>
            <person name="Lim L."/>
            <person name="Massoumi Alamouti S."/>
            <person name="Jackman S."/>
            <person name="Docking R."/>
            <person name="Robertson G."/>
            <person name="Birol I."/>
            <person name="Bohlmann J."/>
            <person name="Breuil C."/>
        </authorList>
    </citation>
    <scope>NUCLEOTIDE SEQUENCE [LARGE SCALE GENOMIC DNA]</scope>
    <source>
        <strain evidence="1 2">UAMH 11346</strain>
    </source>
</reference>
<name>S3CVN2_OPHP1</name>
<proteinExistence type="predicted"/>
<keyword evidence="2" id="KW-1185">Reference proteome</keyword>
<protein>
    <submittedName>
        <fullName evidence="1">Uncharacterized protein</fullName>
    </submittedName>
</protein>
<sequence>MAYPSSLGCVSPSWTSYAAVSREWQVFSERRTVAVIGLFNDDVKPFFDTAWRGTDRLAYVGRLRLTIDLPEYTCSKREADKDVAPVERGMMFLEGTFNCADGIQLELGVRSISDGQNAFGNETETETKKERASGIYI</sequence>
<dbReference type="VEuPathDB" id="FungiDB:F503_06379"/>
<gene>
    <name evidence="1" type="ORF">F503_06379</name>
</gene>
<dbReference type="AlphaFoldDB" id="S3CVN2"/>
<evidence type="ECO:0000313" key="2">
    <source>
        <dbReference type="Proteomes" id="UP000016923"/>
    </source>
</evidence>
<organism evidence="1 2">
    <name type="scientific">Ophiostoma piceae (strain UAMH 11346)</name>
    <name type="common">Sap stain fungus</name>
    <dbReference type="NCBI Taxonomy" id="1262450"/>
    <lineage>
        <taxon>Eukaryota</taxon>
        <taxon>Fungi</taxon>
        <taxon>Dikarya</taxon>
        <taxon>Ascomycota</taxon>
        <taxon>Pezizomycotina</taxon>
        <taxon>Sordariomycetes</taxon>
        <taxon>Sordariomycetidae</taxon>
        <taxon>Ophiostomatales</taxon>
        <taxon>Ophiostomataceae</taxon>
        <taxon>Ophiostoma</taxon>
    </lineage>
</organism>
<accession>S3CVN2</accession>
<dbReference type="STRING" id="1262450.S3CVN2"/>
<dbReference type="OrthoDB" id="3728558at2759"/>
<dbReference type="Proteomes" id="UP000016923">
    <property type="component" value="Unassembled WGS sequence"/>
</dbReference>
<dbReference type="HOGENOM" id="CLU_1865705_0_0_1"/>
<dbReference type="EMBL" id="KE148159">
    <property type="protein sequence ID" value="EPE04830.1"/>
    <property type="molecule type" value="Genomic_DNA"/>
</dbReference>
<evidence type="ECO:0000313" key="1">
    <source>
        <dbReference type="EMBL" id="EPE04830.1"/>
    </source>
</evidence>
<dbReference type="eggNOG" id="ENOG502SM97">
    <property type="taxonomic scope" value="Eukaryota"/>
</dbReference>